<dbReference type="Pfam" id="PF00650">
    <property type="entry name" value="CRAL_TRIO"/>
    <property type="match status" value="1"/>
</dbReference>
<evidence type="ECO:0000313" key="3">
    <source>
        <dbReference type="EMBL" id="KAK3770112.1"/>
    </source>
</evidence>
<gene>
    <name evidence="3" type="ORF">RRG08_007024</name>
</gene>
<reference evidence="3" key="1">
    <citation type="journal article" date="2023" name="G3 (Bethesda)">
        <title>A reference genome for the long-term kleptoplast-retaining sea slug Elysia crispata morphotype clarki.</title>
        <authorList>
            <person name="Eastman K.E."/>
            <person name="Pendleton A.L."/>
            <person name="Shaikh M.A."/>
            <person name="Suttiyut T."/>
            <person name="Ogas R."/>
            <person name="Tomko P."/>
            <person name="Gavelis G."/>
            <person name="Widhalm J.R."/>
            <person name="Wisecaver J.H."/>
        </authorList>
    </citation>
    <scope>NUCLEOTIDE SEQUENCE</scope>
    <source>
        <strain evidence="3">ECLA1</strain>
    </source>
</reference>
<dbReference type="InterPro" id="IPR036865">
    <property type="entry name" value="CRAL-TRIO_dom_sf"/>
</dbReference>
<dbReference type="PANTHER" id="PTHR23324">
    <property type="entry name" value="SEC14 RELATED PROTEIN"/>
    <property type="match status" value="1"/>
</dbReference>
<dbReference type="InterPro" id="IPR009038">
    <property type="entry name" value="GOLD_dom"/>
</dbReference>
<dbReference type="PANTHER" id="PTHR23324:SF83">
    <property type="entry name" value="SEC14-LIKE PROTEIN 2"/>
    <property type="match status" value="1"/>
</dbReference>
<dbReference type="Gene3D" id="2.60.120.680">
    <property type="entry name" value="GOLD domain"/>
    <property type="match status" value="1"/>
</dbReference>
<dbReference type="InterPro" id="IPR001251">
    <property type="entry name" value="CRAL-TRIO_dom"/>
</dbReference>
<dbReference type="CDD" id="cd00170">
    <property type="entry name" value="SEC14"/>
    <property type="match status" value="1"/>
</dbReference>
<dbReference type="GO" id="GO:0005737">
    <property type="term" value="C:cytoplasm"/>
    <property type="evidence" value="ECO:0007669"/>
    <property type="project" value="TreeGrafter"/>
</dbReference>
<dbReference type="SUPFAM" id="SSF46938">
    <property type="entry name" value="CRAL/TRIO N-terminal domain"/>
    <property type="match status" value="1"/>
</dbReference>
<dbReference type="PROSITE" id="PS50191">
    <property type="entry name" value="CRAL_TRIO"/>
    <property type="match status" value="1"/>
</dbReference>
<dbReference type="InterPro" id="IPR036598">
    <property type="entry name" value="GOLD_dom_sf"/>
</dbReference>
<dbReference type="Gene3D" id="3.40.525.10">
    <property type="entry name" value="CRAL-TRIO lipid binding domain"/>
    <property type="match status" value="1"/>
</dbReference>
<feature type="domain" description="GOLD" evidence="2">
    <location>
        <begin position="287"/>
        <end position="390"/>
    </location>
</feature>
<dbReference type="PROSITE" id="PS50866">
    <property type="entry name" value="GOLD"/>
    <property type="match status" value="1"/>
</dbReference>
<dbReference type="Proteomes" id="UP001283361">
    <property type="component" value="Unassembled WGS sequence"/>
</dbReference>
<dbReference type="InterPro" id="IPR036273">
    <property type="entry name" value="CRAL/TRIO_N_dom_sf"/>
</dbReference>
<comment type="caution">
    <text evidence="3">The sequence shown here is derived from an EMBL/GenBank/DDBJ whole genome shotgun (WGS) entry which is preliminary data.</text>
</comment>
<proteinExistence type="predicted"/>
<sequence length="474" mass="54593">METSNGKRKQSWTLQHLESEAITKEDIALRKFKEKVSDIITTQDDFSLMKWLKARCFDVDKAEAMFRASMAYRERMKVDTLLTDWEPPEVLTNYMTGGPVGHDKEGSAVRVELYGRLDMKGLMYSCRRQDMERYKLMQNEELVKDWELMSQKLNKRVDGVTVIFDMEGVSSKMLWRPGLQMYLHLVRVLEDNYPEALKKLFIVNAPRIFPLLYKIARPLVSEDTKKKIHVLGADYASTLLEYIDAEELPAYLGGQRTDPDGNPRCETLIKQGGPVPEKYYMNTENDDACCQHMTQTTVARGDQLSVDTQVKEPGSVLRWEFKTDGYDIGFGVFRRDGGEKVAVLPVERVNSHMVPEDGSYSCDVSGTYTVVFDNSYSKIRDKRLLYYIDVITVDENEAQEMLHLENQAAKMAASRHSIVFDNSFSWARGKQLFYSIEVVSPILETEKEMTQEVSRMYEDGVEPWVTELSETTKF</sequence>
<evidence type="ECO:0000313" key="4">
    <source>
        <dbReference type="Proteomes" id="UP001283361"/>
    </source>
</evidence>
<evidence type="ECO:0000259" key="2">
    <source>
        <dbReference type="PROSITE" id="PS50866"/>
    </source>
</evidence>
<protein>
    <submittedName>
        <fullName evidence="3">Uncharacterized protein</fullName>
    </submittedName>
</protein>
<dbReference type="InterPro" id="IPR051064">
    <property type="entry name" value="SEC14/CRAL-TRIO_domain"/>
</dbReference>
<dbReference type="SMART" id="SM00516">
    <property type="entry name" value="SEC14"/>
    <property type="match status" value="1"/>
</dbReference>
<name>A0AAE0ZKH1_9GAST</name>
<keyword evidence="4" id="KW-1185">Reference proteome</keyword>
<evidence type="ECO:0000259" key="1">
    <source>
        <dbReference type="PROSITE" id="PS50191"/>
    </source>
</evidence>
<organism evidence="3 4">
    <name type="scientific">Elysia crispata</name>
    <name type="common">lettuce slug</name>
    <dbReference type="NCBI Taxonomy" id="231223"/>
    <lineage>
        <taxon>Eukaryota</taxon>
        <taxon>Metazoa</taxon>
        <taxon>Spiralia</taxon>
        <taxon>Lophotrochozoa</taxon>
        <taxon>Mollusca</taxon>
        <taxon>Gastropoda</taxon>
        <taxon>Heterobranchia</taxon>
        <taxon>Euthyneura</taxon>
        <taxon>Panpulmonata</taxon>
        <taxon>Sacoglossa</taxon>
        <taxon>Placobranchoidea</taxon>
        <taxon>Plakobranchidae</taxon>
        <taxon>Elysia</taxon>
    </lineage>
</organism>
<accession>A0AAE0ZKH1</accession>
<dbReference type="SUPFAM" id="SSF52087">
    <property type="entry name" value="CRAL/TRIO domain"/>
    <property type="match status" value="1"/>
</dbReference>
<feature type="domain" description="CRAL-TRIO" evidence="1">
    <location>
        <begin position="87"/>
        <end position="260"/>
    </location>
</feature>
<dbReference type="AlphaFoldDB" id="A0AAE0ZKH1"/>
<dbReference type="SUPFAM" id="SSF101576">
    <property type="entry name" value="Supernatant protein factor (SPF), C-terminal domain"/>
    <property type="match status" value="2"/>
</dbReference>
<dbReference type="EMBL" id="JAWDGP010003866">
    <property type="protein sequence ID" value="KAK3770112.1"/>
    <property type="molecule type" value="Genomic_DNA"/>
</dbReference>